<dbReference type="RefSeq" id="WP_271714939.1">
    <property type="nucleotide sequence ID" value="NZ_AP024169.1"/>
</dbReference>
<name>A0A7R7EJ64_9FIRM</name>
<comment type="catalytic activity">
    <reaction evidence="1 7">
        <text>2-C-methyl-D-erythritol 4-phosphate + CTP + H(+) = 4-CDP-2-C-methyl-D-erythritol + diphosphate</text>
        <dbReference type="Rhea" id="RHEA:13429"/>
        <dbReference type="ChEBI" id="CHEBI:15378"/>
        <dbReference type="ChEBI" id="CHEBI:33019"/>
        <dbReference type="ChEBI" id="CHEBI:37563"/>
        <dbReference type="ChEBI" id="CHEBI:57823"/>
        <dbReference type="ChEBI" id="CHEBI:58262"/>
        <dbReference type="EC" id="2.7.7.60"/>
    </reaction>
</comment>
<dbReference type="Pfam" id="PF01128">
    <property type="entry name" value="IspD"/>
    <property type="match status" value="1"/>
</dbReference>
<evidence type="ECO:0000256" key="2">
    <source>
        <dbReference type="ARBA" id="ARBA00004787"/>
    </source>
</evidence>
<dbReference type="PANTHER" id="PTHR32125">
    <property type="entry name" value="2-C-METHYL-D-ERYTHRITOL 4-PHOSPHATE CYTIDYLYLTRANSFERASE, CHLOROPLASTIC"/>
    <property type="match status" value="1"/>
</dbReference>
<feature type="site" description="Transition state stabilizer" evidence="7">
    <location>
        <position position="25"/>
    </location>
</feature>
<dbReference type="Gene3D" id="3.90.550.10">
    <property type="entry name" value="Spore Coat Polysaccharide Biosynthesis Protein SpsA, Chain A"/>
    <property type="match status" value="1"/>
</dbReference>
<protein>
    <recommendedName>
        <fullName evidence="7">2-C-methyl-D-erythritol 4-phosphate cytidylyltransferase</fullName>
        <ecNumber evidence="7">2.7.7.60</ecNumber>
    </recommendedName>
    <alternativeName>
        <fullName evidence="7">4-diphosphocytidyl-2C-methyl-D-erythritol synthase</fullName>
    </alternativeName>
    <alternativeName>
        <fullName evidence="7">MEP cytidylyltransferase</fullName>
        <shortName evidence="7">MCT</shortName>
    </alternativeName>
</protein>
<proteinExistence type="inferred from homology"/>
<dbReference type="NCBIfam" id="NF001183">
    <property type="entry name" value="PRK00155.1-3"/>
    <property type="match status" value="1"/>
</dbReference>
<keyword evidence="9" id="KW-1185">Reference proteome</keyword>
<evidence type="ECO:0000256" key="4">
    <source>
        <dbReference type="ARBA" id="ARBA00022679"/>
    </source>
</evidence>
<feature type="site" description="Positions MEP for the nucleophilic attack" evidence="7">
    <location>
        <position position="215"/>
    </location>
</feature>
<dbReference type="PROSITE" id="PS01295">
    <property type="entry name" value="ISPD"/>
    <property type="match status" value="1"/>
</dbReference>
<comment type="function">
    <text evidence="7">Catalyzes the formation of 4-diphosphocytidyl-2-C-methyl-D-erythritol from CTP and 2-C-methyl-D-erythritol 4-phosphate (MEP).</text>
</comment>
<dbReference type="EC" id="2.7.7.60" evidence="7"/>
<dbReference type="CDD" id="cd02516">
    <property type="entry name" value="CDP-ME_synthetase"/>
    <property type="match status" value="1"/>
</dbReference>
<dbReference type="GO" id="GO:0019288">
    <property type="term" value="P:isopentenyl diphosphate biosynthetic process, methylerythritol 4-phosphate pathway"/>
    <property type="evidence" value="ECO:0007669"/>
    <property type="project" value="UniProtKB-UniRule"/>
</dbReference>
<dbReference type="PANTHER" id="PTHR32125:SF4">
    <property type="entry name" value="2-C-METHYL-D-ERYTHRITOL 4-PHOSPHATE CYTIDYLYLTRANSFERASE, CHLOROPLASTIC"/>
    <property type="match status" value="1"/>
</dbReference>
<dbReference type="Proteomes" id="UP000595897">
    <property type="component" value="Chromosome"/>
</dbReference>
<evidence type="ECO:0000313" key="9">
    <source>
        <dbReference type="Proteomes" id="UP000595897"/>
    </source>
</evidence>
<dbReference type="NCBIfam" id="TIGR00453">
    <property type="entry name" value="ispD"/>
    <property type="match status" value="1"/>
</dbReference>
<dbReference type="AlphaFoldDB" id="A0A7R7EJ64"/>
<dbReference type="InterPro" id="IPR050088">
    <property type="entry name" value="IspD/TarI_cytidylyltransf_bact"/>
</dbReference>
<dbReference type="EMBL" id="AP024169">
    <property type="protein sequence ID" value="BCN29671.1"/>
    <property type="molecule type" value="Genomic_DNA"/>
</dbReference>
<dbReference type="KEGG" id="ahb:bsdtb5_09660"/>
<dbReference type="InterPro" id="IPR034683">
    <property type="entry name" value="IspD/TarI"/>
</dbReference>
<evidence type="ECO:0000256" key="3">
    <source>
        <dbReference type="ARBA" id="ARBA00009789"/>
    </source>
</evidence>
<keyword evidence="4 7" id="KW-0808">Transferase</keyword>
<dbReference type="InterPro" id="IPR001228">
    <property type="entry name" value="IspD"/>
</dbReference>
<dbReference type="HAMAP" id="MF_00108">
    <property type="entry name" value="IspD"/>
    <property type="match status" value="1"/>
</dbReference>
<sequence>MTKQKNVAIILAAGQGKRMNTKMPKQYLLLEQKPILYYTIKNFQENSLIDEIILVTEEKYIEYCNLELKEKYKFNKITSIIPGGKERYESVYNALKMIDDAGCVLIHDGARPFISTEVINKLLVAVNEYKACVVGVKSKDTIKIVNDNQIVDNTPNRSSVYIIQTPQVFEYKIIRKAYDEYMSHMSCFVTDDSMVLEMLGTHPIKVIEGEYTNIKITTPEDLIIAEKILNSLK</sequence>
<keyword evidence="5 7" id="KW-0548">Nucleotidyltransferase</keyword>
<evidence type="ECO:0000256" key="1">
    <source>
        <dbReference type="ARBA" id="ARBA00001282"/>
    </source>
</evidence>
<dbReference type="InterPro" id="IPR029044">
    <property type="entry name" value="Nucleotide-diphossugar_trans"/>
</dbReference>
<accession>A0A7R7EJ64</accession>
<evidence type="ECO:0000256" key="7">
    <source>
        <dbReference type="HAMAP-Rule" id="MF_00108"/>
    </source>
</evidence>
<evidence type="ECO:0000256" key="5">
    <source>
        <dbReference type="ARBA" id="ARBA00022695"/>
    </source>
</evidence>
<feature type="site" description="Positions MEP for the nucleophilic attack" evidence="7">
    <location>
        <position position="157"/>
    </location>
</feature>
<dbReference type="UniPathway" id="UPA00056">
    <property type="reaction ID" value="UER00093"/>
</dbReference>
<comment type="similarity">
    <text evidence="3 7">Belongs to the IspD/TarI cytidylyltransferase family. IspD subfamily.</text>
</comment>
<dbReference type="FunFam" id="3.90.550.10:FF:000003">
    <property type="entry name" value="2-C-methyl-D-erythritol 4-phosphate cytidylyltransferase"/>
    <property type="match status" value="1"/>
</dbReference>
<dbReference type="SUPFAM" id="SSF53448">
    <property type="entry name" value="Nucleotide-diphospho-sugar transferases"/>
    <property type="match status" value="1"/>
</dbReference>
<organism evidence="8 9">
    <name type="scientific">Anaeromicropila herbilytica</name>
    <dbReference type="NCBI Taxonomy" id="2785025"/>
    <lineage>
        <taxon>Bacteria</taxon>
        <taxon>Bacillati</taxon>
        <taxon>Bacillota</taxon>
        <taxon>Clostridia</taxon>
        <taxon>Lachnospirales</taxon>
        <taxon>Lachnospiraceae</taxon>
        <taxon>Anaeromicropila</taxon>
    </lineage>
</organism>
<dbReference type="GO" id="GO:0050518">
    <property type="term" value="F:2-C-methyl-D-erythritol 4-phosphate cytidylyltransferase activity"/>
    <property type="evidence" value="ECO:0007669"/>
    <property type="project" value="UniProtKB-UniRule"/>
</dbReference>
<keyword evidence="6 7" id="KW-0414">Isoprene biosynthesis</keyword>
<dbReference type="InterPro" id="IPR018294">
    <property type="entry name" value="ISPD_synthase_CS"/>
</dbReference>
<gene>
    <name evidence="7 8" type="primary">ispD</name>
    <name evidence="8" type="ORF">bsdtb5_09660</name>
</gene>
<evidence type="ECO:0000256" key="6">
    <source>
        <dbReference type="ARBA" id="ARBA00023229"/>
    </source>
</evidence>
<comment type="pathway">
    <text evidence="2 7">Isoprenoid biosynthesis; isopentenyl diphosphate biosynthesis via DXP pathway; isopentenyl diphosphate from 1-deoxy-D-xylulose 5-phosphate: step 2/6.</text>
</comment>
<evidence type="ECO:0000313" key="8">
    <source>
        <dbReference type="EMBL" id="BCN29671.1"/>
    </source>
</evidence>
<reference evidence="8 9" key="1">
    <citation type="submission" date="2020-11" db="EMBL/GenBank/DDBJ databases">
        <title>Draft genome sequencing of a Lachnospiraceae strain isolated from anoxic soil subjected to BSD treatment.</title>
        <authorList>
            <person name="Uek A."/>
            <person name="Tonouchi A."/>
        </authorList>
    </citation>
    <scope>NUCLEOTIDE SEQUENCE [LARGE SCALE GENOMIC DNA]</scope>
    <source>
        <strain evidence="8 9">TB5</strain>
    </source>
</reference>
<feature type="site" description="Transition state stabilizer" evidence="7">
    <location>
        <position position="18"/>
    </location>
</feature>